<protein>
    <recommendedName>
        <fullName evidence="10">MIT domain-containing protein</fullName>
    </recommendedName>
</protein>
<dbReference type="InterPro" id="IPR050304">
    <property type="entry name" value="MT-severing_AAA_ATPase"/>
</dbReference>
<dbReference type="InterPro" id="IPR007330">
    <property type="entry name" value="MIT_dom"/>
</dbReference>
<dbReference type="GO" id="GO:0016887">
    <property type="term" value="F:ATP hydrolysis activity"/>
    <property type="evidence" value="ECO:0007669"/>
    <property type="project" value="InterPro"/>
</dbReference>
<comment type="similarity">
    <text evidence="3 8">Belongs to the AAA ATPase family.</text>
</comment>
<gene>
    <name evidence="11" type="ORF">ZIOFF_010195</name>
</gene>
<dbReference type="InterPro" id="IPR036181">
    <property type="entry name" value="MIT_dom_sf"/>
</dbReference>
<evidence type="ECO:0000256" key="3">
    <source>
        <dbReference type="ARBA" id="ARBA00006914"/>
    </source>
</evidence>
<dbReference type="GO" id="GO:0010008">
    <property type="term" value="C:endosome membrane"/>
    <property type="evidence" value="ECO:0007669"/>
    <property type="project" value="UniProtKB-SubCell"/>
</dbReference>
<evidence type="ECO:0000256" key="9">
    <source>
        <dbReference type="SAM" id="MobiDB-lite"/>
    </source>
</evidence>
<comment type="caution">
    <text evidence="11">The sequence shown here is derived from an EMBL/GenBank/DDBJ whole genome shotgun (WGS) entry which is preliminary data.</text>
</comment>
<dbReference type="AlphaFoldDB" id="A0A8J5HV19"/>
<dbReference type="EMBL" id="JACMSC010000003">
    <property type="protein sequence ID" value="KAG6528057.1"/>
    <property type="molecule type" value="Genomic_DNA"/>
</dbReference>
<feature type="compositionally biased region" description="Basic and acidic residues" evidence="9">
    <location>
        <begin position="205"/>
        <end position="218"/>
    </location>
</feature>
<dbReference type="PROSITE" id="PS00674">
    <property type="entry name" value="AAA"/>
    <property type="match status" value="1"/>
</dbReference>
<evidence type="ECO:0000256" key="2">
    <source>
        <dbReference type="ARBA" id="ARBA00004608"/>
    </source>
</evidence>
<dbReference type="Gene3D" id="3.40.50.300">
    <property type="entry name" value="P-loop containing nucleotide triphosphate hydrolases"/>
    <property type="match status" value="2"/>
</dbReference>
<dbReference type="InterPro" id="IPR027417">
    <property type="entry name" value="P-loop_NTPase"/>
</dbReference>
<dbReference type="InterPro" id="IPR003959">
    <property type="entry name" value="ATPase_AAA_core"/>
</dbReference>
<keyword evidence="12" id="KW-1185">Reference proteome</keyword>
<feature type="domain" description="MIT" evidence="10">
    <location>
        <begin position="111"/>
        <end position="187"/>
    </location>
</feature>
<proteinExistence type="inferred from homology"/>
<evidence type="ECO:0000313" key="11">
    <source>
        <dbReference type="EMBL" id="KAG6528057.1"/>
    </source>
</evidence>
<keyword evidence="7" id="KW-0472">Membrane</keyword>
<dbReference type="InterPro" id="IPR015415">
    <property type="entry name" value="Spast_Vps4_C"/>
</dbReference>
<evidence type="ECO:0000256" key="1">
    <source>
        <dbReference type="ARBA" id="ARBA00004184"/>
    </source>
</evidence>
<dbReference type="InterPro" id="IPR041569">
    <property type="entry name" value="AAA_lid_3"/>
</dbReference>
<keyword evidence="4 8" id="KW-0547">Nucleotide-binding</keyword>
<keyword evidence="5" id="KW-0967">Endosome</keyword>
<evidence type="ECO:0000259" key="10">
    <source>
        <dbReference type="SMART" id="SM00745"/>
    </source>
</evidence>
<evidence type="ECO:0000256" key="5">
    <source>
        <dbReference type="ARBA" id="ARBA00022753"/>
    </source>
</evidence>
<dbReference type="Pfam" id="PF00004">
    <property type="entry name" value="AAA"/>
    <property type="match status" value="1"/>
</dbReference>
<evidence type="ECO:0000256" key="4">
    <source>
        <dbReference type="ARBA" id="ARBA00022741"/>
    </source>
</evidence>
<evidence type="ECO:0000256" key="7">
    <source>
        <dbReference type="ARBA" id="ARBA00023136"/>
    </source>
</evidence>
<dbReference type="Gene3D" id="1.10.8.60">
    <property type="match status" value="1"/>
</dbReference>
<accession>A0A8J5HV19</accession>
<dbReference type="CDD" id="cd02678">
    <property type="entry name" value="MIT_VPS4"/>
    <property type="match status" value="1"/>
</dbReference>
<dbReference type="Pfam" id="PF17862">
    <property type="entry name" value="AAA_lid_3"/>
    <property type="match status" value="1"/>
</dbReference>
<organism evidence="11 12">
    <name type="scientific">Zingiber officinale</name>
    <name type="common">Ginger</name>
    <name type="synonym">Amomum zingiber</name>
    <dbReference type="NCBI Taxonomy" id="94328"/>
    <lineage>
        <taxon>Eukaryota</taxon>
        <taxon>Viridiplantae</taxon>
        <taxon>Streptophyta</taxon>
        <taxon>Embryophyta</taxon>
        <taxon>Tracheophyta</taxon>
        <taxon>Spermatophyta</taxon>
        <taxon>Magnoliopsida</taxon>
        <taxon>Liliopsida</taxon>
        <taxon>Zingiberales</taxon>
        <taxon>Zingiberaceae</taxon>
        <taxon>Zingiber</taxon>
    </lineage>
</organism>
<name>A0A8J5HV19_ZINOF</name>
<keyword evidence="6 8" id="KW-0067">ATP-binding</keyword>
<dbReference type="PANTHER" id="PTHR23074">
    <property type="entry name" value="AAA DOMAIN-CONTAINING"/>
    <property type="match status" value="1"/>
</dbReference>
<dbReference type="PANTHER" id="PTHR23074:SF159">
    <property type="entry name" value="PROTEIN SUPPRESSOR OF K(+) TRANSPORT GROWTH DEFECT 1"/>
    <property type="match status" value="1"/>
</dbReference>
<dbReference type="SUPFAM" id="SSF52540">
    <property type="entry name" value="P-loop containing nucleoside triphosphate hydrolases"/>
    <property type="match status" value="1"/>
</dbReference>
<evidence type="ECO:0000313" key="12">
    <source>
        <dbReference type="Proteomes" id="UP000734854"/>
    </source>
</evidence>
<dbReference type="InterPro" id="IPR003960">
    <property type="entry name" value="ATPase_AAA_CS"/>
</dbReference>
<dbReference type="Gene3D" id="1.20.58.80">
    <property type="entry name" value="Phosphotransferase system, lactose/cellobiose-type IIA subunit"/>
    <property type="match status" value="1"/>
</dbReference>
<dbReference type="GO" id="GO:0005524">
    <property type="term" value="F:ATP binding"/>
    <property type="evidence" value="ECO:0007669"/>
    <property type="project" value="UniProtKB-KW"/>
</dbReference>
<dbReference type="SMART" id="SM00745">
    <property type="entry name" value="MIT"/>
    <property type="match status" value="1"/>
</dbReference>
<dbReference type="GO" id="GO:0016197">
    <property type="term" value="P:endosomal transport"/>
    <property type="evidence" value="ECO:0007669"/>
    <property type="project" value="TreeGrafter"/>
</dbReference>
<dbReference type="Pfam" id="PF04212">
    <property type="entry name" value="MIT"/>
    <property type="match status" value="1"/>
</dbReference>
<sequence length="531" mass="58131">MRSVNLLERRSSASGDFVHRELALGLVGGAAAGLAIKEGLAILVELELRDDHLGGVDADVNGGAVDLLAGDALDVDHPLPAVDLHDLALAALVTATDHLDLIVLAHRDGPHVQFQEQAIEYVKQAVQEDNAGNYVKAFPLYMNALEYFRTHLKYEKNPKIKEAITQKFTEYLRRAEEIRSVLDDGGGSGPAADGDAAVAARPKTKPKDGERGGDDTDQAKLRAGLTSAIITEKPNVKWNDVAGLESAKQALQEAVILPVKFPQFFTERTLKSLKHLHALNMRIKSEKDLDVASTISLHPHMEVTIGRALASNASLHPYMEVTVGRALASNITLHHNMEVTIGRANPHSPQASADGSVGVGNNDQKVLVLAATNTPYALDQAIRRRFDKRIYIPLPDVKARQHMFKVHLGDTPHNLRESDFEYLARHTEGFSGSDIAVCVKDVLFEPVRKAQDAMHFYKTSNGMWLPCEPRHPGAIQTTLQDLAAEGLADKILPPPIARADFDKVLARQRPTVSKADLEVHERFTKEFGEEG</sequence>
<dbReference type="SUPFAM" id="SSF116846">
    <property type="entry name" value="MIT domain"/>
    <property type="match status" value="1"/>
</dbReference>
<dbReference type="Proteomes" id="UP000734854">
    <property type="component" value="Unassembled WGS sequence"/>
</dbReference>
<dbReference type="FunFam" id="1.20.58.80:FF:000007">
    <property type="entry name" value="Suppressor of K+ transport growth defect 1"/>
    <property type="match status" value="1"/>
</dbReference>
<dbReference type="GO" id="GO:0007033">
    <property type="term" value="P:vacuole organization"/>
    <property type="evidence" value="ECO:0007669"/>
    <property type="project" value="TreeGrafter"/>
</dbReference>
<feature type="compositionally biased region" description="Low complexity" evidence="9">
    <location>
        <begin position="190"/>
        <end position="200"/>
    </location>
</feature>
<feature type="region of interest" description="Disordered" evidence="9">
    <location>
        <begin position="182"/>
        <end position="218"/>
    </location>
</feature>
<comment type="subcellular location">
    <subcellularLocation>
        <location evidence="1">Endomembrane system</location>
        <topology evidence="1">Peripheral membrane protein</topology>
    </subcellularLocation>
    <subcellularLocation>
        <location evidence="2">Endosome membrane</location>
    </subcellularLocation>
</comment>
<dbReference type="InterPro" id="IPR045253">
    <property type="entry name" value="VPS4_MIT"/>
</dbReference>
<dbReference type="Pfam" id="PF09336">
    <property type="entry name" value="Vps4_C"/>
    <property type="match status" value="1"/>
</dbReference>
<dbReference type="FunFam" id="1.10.8.60:FF:000015">
    <property type="entry name" value="vacuolar protein sorting-associated protein 4A"/>
    <property type="match status" value="1"/>
</dbReference>
<evidence type="ECO:0000256" key="6">
    <source>
        <dbReference type="ARBA" id="ARBA00022840"/>
    </source>
</evidence>
<evidence type="ECO:0000256" key="8">
    <source>
        <dbReference type="RuleBase" id="RU003651"/>
    </source>
</evidence>
<reference evidence="11 12" key="1">
    <citation type="submission" date="2020-08" db="EMBL/GenBank/DDBJ databases">
        <title>Plant Genome Project.</title>
        <authorList>
            <person name="Zhang R.-G."/>
        </authorList>
    </citation>
    <scope>NUCLEOTIDE SEQUENCE [LARGE SCALE GENOMIC DNA]</scope>
    <source>
        <tissue evidence="11">Rhizome</tissue>
    </source>
</reference>